<comment type="caution">
    <text evidence="8">The sequence shown here is derived from an EMBL/GenBank/DDBJ whole genome shotgun (WGS) entry which is preliminary data.</text>
</comment>
<dbReference type="EMBL" id="VXIV02001748">
    <property type="protein sequence ID" value="KAF6030138.1"/>
    <property type="molecule type" value="Genomic_DNA"/>
</dbReference>
<evidence type="ECO:0000256" key="6">
    <source>
        <dbReference type="ARBA" id="ARBA00048718"/>
    </source>
</evidence>
<dbReference type="AlphaFoldDB" id="A0A7J7JHV1"/>
<evidence type="ECO:0000259" key="7">
    <source>
        <dbReference type="SMART" id="SM01144"/>
    </source>
</evidence>
<keyword evidence="10" id="KW-1185">Reference proteome</keyword>
<comment type="catalytic activity">
    <reaction evidence="6">
        <text>a uridine in tRNA + S-adenosyl-L-methionine = a 3-[(3S)-3-amino-3-carboxypropyl]uridine in tRNA + S-methyl-5'-thioadenosine + H(+)</text>
        <dbReference type="Rhea" id="RHEA:62432"/>
        <dbReference type="Rhea" id="RHEA-COMP:13339"/>
        <dbReference type="Rhea" id="RHEA-COMP:16092"/>
        <dbReference type="ChEBI" id="CHEBI:15378"/>
        <dbReference type="ChEBI" id="CHEBI:17509"/>
        <dbReference type="ChEBI" id="CHEBI:59789"/>
        <dbReference type="ChEBI" id="CHEBI:65315"/>
        <dbReference type="ChEBI" id="CHEBI:82930"/>
        <dbReference type="EC" id="2.5.1.25"/>
    </reaction>
</comment>
<dbReference type="Proteomes" id="UP000593567">
    <property type="component" value="Unassembled WGS sequence"/>
</dbReference>
<dbReference type="Pfam" id="PF03942">
    <property type="entry name" value="DTW"/>
    <property type="match status" value="1"/>
</dbReference>
<keyword evidence="3" id="KW-0949">S-adenosyl-L-methionine</keyword>
<feature type="domain" description="DTW" evidence="7">
    <location>
        <begin position="22"/>
        <end position="214"/>
    </location>
</feature>
<reference evidence="8 10" key="1">
    <citation type="submission" date="2019-09" db="EMBL/GenBank/DDBJ databases">
        <authorList>
            <person name="Raiko M."/>
            <person name="Komissarov A."/>
            <person name="Rhodes A."/>
            <person name="Kliver S."/>
            <person name="Lim-Fong G."/>
            <person name="Kwan J."/>
            <person name="O'Brien S.J."/>
            <person name="Lopez J.V."/>
        </authorList>
    </citation>
    <scope>NUCLEOTIDE SEQUENCE [LARGE SCALE GENOMIC DNA]</scope>
    <source>
        <strain evidence="8">Kwan_BN1</strain>
    </source>
</reference>
<dbReference type="EC" id="2.5.1.25" evidence="1"/>
<gene>
    <name evidence="9" type="ORF">EB796_011550</name>
    <name evidence="8" type="ORF">EB796_016731</name>
</gene>
<evidence type="ECO:0000313" key="8">
    <source>
        <dbReference type="EMBL" id="KAF6024958.1"/>
    </source>
</evidence>
<reference evidence="8 10" key="2">
    <citation type="submission" date="2020-06" db="EMBL/GenBank/DDBJ databases">
        <title>Draft genome of Bugula neritina, a colonial animal packing powerful symbionts and potential medicines.</title>
        <authorList>
            <person name="Rayko M."/>
        </authorList>
    </citation>
    <scope>NUCLEOTIDE SEQUENCE [LARGE SCALE GENOMIC DNA]</scope>
    <source>
        <strain evidence="8">Kwan_BN1</strain>
    </source>
</reference>
<dbReference type="InterPro" id="IPR005636">
    <property type="entry name" value="DTW"/>
</dbReference>
<sequence>MDDQTDLLFPGIDHEEEACVKRRETCGKCRRPITVCWCPFLPHPPLEVCSKVCILQHPYEDKRCLSTTPMLTFGLKPETVTLLKGSRFNLDKYPELLSLLESPYTVLLYPDSNSVDIESLPTDQTYNLIVLDGTWLQAKAIYSKNKFLHGIKKVKVTKPPLSKYVVRTQPTDECLSTVESVALALQLLEKKNDLFECLTKPLTALCEFQLHHGAVPHQSKEYLIKNGLYKSQRSTPKS</sequence>
<evidence type="ECO:0000256" key="5">
    <source>
        <dbReference type="ARBA" id="ARBA00034489"/>
    </source>
</evidence>
<dbReference type="OrthoDB" id="408541at2759"/>
<dbReference type="EMBL" id="VXIV02002509">
    <property type="protein sequence ID" value="KAF6024958.1"/>
    <property type="molecule type" value="Genomic_DNA"/>
</dbReference>
<dbReference type="GO" id="GO:0016432">
    <property type="term" value="F:tRNA-uridine aminocarboxypropyltransferase activity"/>
    <property type="evidence" value="ECO:0007669"/>
    <property type="project" value="UniProtKB-EC"/>
</dbReference>
<name>A0A7J7JHV1_BUGNE</name>
<accession>A0A7J7JHV1</accession>
<dbReference type="SMART" id="SM01144">
    <property type="entry name" value="DTW"/>
    <property type="match status" value="1"/>
</dbReference>
<protein>
    <recommendedName>
        <fullName evidence="1">tRNA-uridine aminocarboxypropyltransferase</fullName>
        <ecNumber evidence="1">2.5.1.25</ecNumber>
    </recommendedName>
</protein>
<evidence type="ECO:0000313" key="9">
    <source>
        <dbReference type="EMBL" id="KAF6030138.1"/>
    </source>
</evidence>
<dbReference type="PANTHER" id="PTHR21392">
    <property type="entry name" value="TRNA-URIDINE AMINOCARBOXYPROPYLTRANSFERASE 2"/>
    <property type="match status" value="1"/>
</dbReference>
<dbReference type="GO" id="GO:0008033">
    <property type="term" value="P:tRNA processing"/>
    <property type="evidence" value="ECO:0007669"/>
    <property type="project" value="UniProtKB-KW"/>
</dbReference>
<evidence type="ECO:0000256" key="3">
    <source>
        <dbReference type="ARBA" id="ARBA00022691"/>
    </source>
</evidence>
<evidence type="ECO:0000313" key="10">
    <source>
        <dbReference type="Proteomes" id="UP000593567"/>
    </source>
</evidence>
<keyword evidence="4" id="KW-0819">tRNA processing</keyword>
<evidence type="ECO:0000256" key="2">
    <source>
        <dbReference type="ARBA" id="ARBA00022679"/>
    </source>
</evidence>
<keyword evidence="2" id="KW-0808">Transferase</keyword>
<evidence type="ECO:0000256" key="1">
    <source>
        <dbReference type="ARBA" id="ARBA00012386"/>
    </source>
</evidence>
<comment type="similarity">
    <text evidence="5">Belongs to the TDD superfamily. DTWD2 family.</text>
</comment>
<evidence type="ECO:0000256" key="4">
    <source>
        <dbReference type="ARBA" id="ARBA00022694"/>
    </source>
</evidence>
<proteinExistence type="inferred from homology"/>
<organism evidence="8 10">
    <name type="scientific">Bugula neritina</name>
    <name type="common">Brown bryozoan</name>
    <name type="synonym">Sertularia neritina</name>
    <dbReference type="NCBI Taxonomy" id="10212"/>
    <lineage>
        <taxon>Eukaryota</taxon>
        <taxon>Metazoa</taxon>
        <taxon>Spiralia</taxon>
        <taxon>Lophotrochozoa</taxon>
        <taxon>Bryozoa</taxon>
        <taxon>Gymnolaemata</taxon>
        <taxon>Cheilostomatida</taxon>
        <taxon>Flustrina</taxon>
        <taxon>Buguloidea</taxon>
        <taxon>Bugulidae</taxon>
        <taxon>Bugula</taxon>
    </lineage>
</organism>
<dbReference type="InterPro" id="IPR039262">
    <property type="entry name" value="DTWD2/TAPT"/>
</dbReference>
<dbReference type="PANTHER" id="PTHR21392:SF0">
    <property type="entry name" value="TRNA-URIDINE AMINOCARBOXYPROPYLTRANSFERASE 2"/>
    <property type="match status" value="1"/>
</dbReference>